<evidence type="ECO:0000256" key="4">
    <source>
        <dbReference type="ARBA" id="ARBA00010617"/>
    </source>
</evidence>
<keyword evidence="7" id="KW-0479">Metal-binding</keyword>
<dbReference type="GO" id="GO:0020037">
    <property type="term" value="F:heme binding"/>
    <property type="evidence" value="ECO:0007669"/>
    <property type="project" value="InterPro"/>
</dbReference>
<evidence type="ECO:0000256" key="3">
    <source>
        <dbReference type="ARBA" id="ARBA00005179"/>
    </source>
</evidence>
<evidence type="ECO:0000256" key="2">
    <source>
        <dbReference type="ARBA" id="ARBA00004370"/>
    </source>
</evidence>
<comment type="pathway">
    <text evidence="3">Secondary metabolite biosynthesis.</text>
</comment>
<dbReference type="InterPro" id="IPR002401">
    <property type="entry name" value="Cyt_P450_E_grp-I"/>
</dbReference>
<evidence type="ECO:0000256" key="1">
    <source>
        <dbReference type="ARBA" id="ARBA00001971"/>
    </source>
</evidence>
<name>A0A0C9U8P6_SPHS4</name>
<organism evidence="13 14">
    <name type="scientific">Sphaerobolus stellatus (strain SS14)</name>
    <dbReference type="NCBI Taxonomy" id="990650"/>
    <lineage>
        <taxon>Eukaryota</taxon>
        <taxon>Fungi</taxon>
        <taxon>Dikarya</taxon>
        <taxon>Basidiomycota</taxon>
        <taxon>Agaricomycotina</taxon>
        <taxon>Agaricomycetes</taxon>
        <taxon>Phallomycetidae</taxon>
        <taxon>Geastrales</taxon>
        <taxon>Sphaerobolaceae</taxon>
        <taxon>Sphaerobolus</taxon>
    </lineage>
</organism>
<evidence type="ECO:0000256" key="7">
    <source>
        <dbReference type="ARBA" id="ARBA00022723"/>
    </source>
</evidence>
<evidence type="ECO:0000256" key="12">
    <source>
        <dbReference type="ARBA" id="ARBA00023136"/>
    </source>
</evidence>
<keyword evidence="11" id="KW-0503">Monooxygenase</keyword>
<protein>
    <recommendedName>
        <fullName evidence="15">Cytochrome P450</fullName>
    </recommendedName>
</protein>
<dbReference type="GO" id="GO:0016020">
    <property type="term" value="C:membrane"/>
    <property type="evidence" value="ECO:0007669"/>
    <property type="project" value="UniProtKB-SubCell"/>
</dbReference>
<comment type="cofactor">
    <cofactor evidence="1">
        <name>heme</name>
        <dbReference type="ChEBI" id="CHEBI:30413"/>
    </cofactor>
</comment>
<dbReference type="SUPFAM" id="SSF48264">
    <property type="entry name" value="Cytochrome P450"/>
    <property type="match status" value="1"/>
</dbReference>
<dbReference type="GO" id="GO:0016705">
    <property type="term" value="F:oxidoreductase activity, acting on paired donors, with incorporation or reduction of molecular oxygen"/>
    <property type="evidence" value="ECO:0007669"/>
    <property type="project" value="InterPro"/>
</dbReference>
<evidence type="ECO:0000256" key="5">
    <source>
        <dbReference type="ARBA" id="ARBA00022617"/>
    </source>
</evidence>
<keyword evidence="6" id="KW-0812">Transmembrane</keyword>
<dbReference type="InterPro" id="IPR050364">
    <property type="entry name" value="Cytochrome_P450_fung"/>
</dbReference>
<dbReference type="Proteomes" id="UP000054279">
    <property type="component" value="Unassembled WGS sequence"/>
</dbReference>
<reference evidence="13 14" key="1">
    <citation type="submission" date="2014-06" db="EMBL/GenBank/DDBJ databases">
        <title>Evolutionary Origins and Diversification of the Mycorrhizal Mutualists.</title>
        <authorList>
            <consortium name="DOE Joint Genome Institute"/>
            <consortium name="Mycorrhizal Genomics Consortium"/>
            <person name="Kohler A."/>
            <person name="Kuo A."/>
            <person name="Nagy L.G."/>
            <person name="Floudas D."/>
            <person name="Copeland A."/>
            <person name="Barry K.W."/>
            <person name="Cichocki N."/>
            <person name="Veneault-Fourrey C."/>
            <person name="LaButti K."/>
            <person name="Lindquist E.A."/>
            <person name="Lipzen A."/>
            <person name="Lundell T."/>
            <person name="Morin E."/>
            <person name="Murat C."/>
            <person name="Riley R."/>
            <person name="Ohm R."/>
            <person name="Sun H."/>
            <person name="Tunlid A."/>
            <person name="Henrissat B."/>
            <person name="Grigoriev I.V."/>
            <person name="Hibbett D.S."/>
            <person name="Martin F."/>
        </authorList>
    </citation>
    <scope>NUCLEOTIDE SEQUENCE [LARGE SCALE GENOMIC DNA]</scope>
    <source>
        <strain evidence="13 14">SS14</strain>
    </source>
</reference>
<keyword evidence="14" id="KW-1185">Reference proteome</keyword>
<dbReference type="HOGENOM" id="CLU_168463_0_0_1"/>
<evidence type="ECO:0000256" key="11">
    <source>
        <dbReference type="ARBA" id="ARBA00023033"/>
    </source>
</evidence>
<evidence type="ECO:0000256" key="8">
    <source>
        <dbReference type="ARBA" id="ARBA00022989"/>
    </source>
</evidence>
<evidence type="ECO:0000256" key="10">
    <source>
        <dbReference type="ARBA" id="ARBA00023004"/>
    </source>
</evidence>
<proteinExistence type="inferred from homology"/>
<evidence type="ECO:0000256" key="9">
    <source>
        <dbReference type="ARBA" id="ARBA00023002"/>
    </source>
</evidence>
<keyword evidence="9" id="KW-0560">Oxidoreductase</keyword>
<dbReference type="PRINTS" id="PR00463">
    <property type="entry name" value="EP450I"/>
</dbReference>
<evidence type="ECO:0000313" key="13">
    <source>
        <dbReference type="EMBL" id="KIJ25392.1"/>
    </source>
</evidence>
<dbReference type="InterPro" id="IPR036396">
    <property type="entry name" value="Cyt_P450_sf"/>
</dbReference>
<evidence type="ECO:0000256" key="6">
    <source>
        <dbReference type="ARBA" id="ARBA00022692"/>
    </source>
</evidence>
<dbReference type="Pfam" id="PF00067">
    <property type="entry name" value="p450"/>
    <property type="match status" value="1"/>
</dbReference>
<comment type="similarity">
    <text evidence="4">Belongs to the cytochrome P450 family.</text>
</comment>
<dbReference type="InterPro" id="IPR001128">
    <property type="entry name" value="Cyt_P450"/>
</dbReference>
<gene>
    <name evidence="13" type="ORF">M422DRAFT_273674</name>
</gene>
<dbReference type="GO" id="GO:0005506">
    <property type="term" value="F:iron ion binding"/>
    <property type="evidence" value="ECO:0007669"/>
    <property type="project" value="InterPro"/>
</dbReference>
<dbReference type="PANTHER" id="PTHR46300">
    <property type="entry name" value="P450, PUTATIVE (EUROFUNG)-RELATED-RELATED"/>
    <property type="match status" value="1"/>
</dbReference>
<dbReference type="PANTHER" id="PTHR46300:SF2">
    <property type="entry name" value="CYTOCHROME P450 MONOOXYGENASE ALNH-RELATED"/>
    <property type="match status" value="1"/>
</dbReference>
<dbReference type="GO" id="GO:0004497">
    <property type="term" value="F:monooxygenase activity"/>
    <property type="evidence" value="ECO:0007669"/>
    <property type="project" value="UniProtKB-KW"/>
</dbReference>
<keyword evidence="8" id="KW-1133">Transmembrane helix</keyword>
<dbReference type="EMBL" id="KN837418">
    <property type="protein sequence ID" value="KIJ25392.1"/>
    <property type="molecule type" value="Genomic_DNA"/>
</dbReference>
<evidence type="ECO:0000313" key="14">
    <source>
        <dbReference type="Proteomes" id="UP000054279"/>
    </source>
</evidence>
<dbReference type="OrthoDB" id="2789670at2759"/>
<evidence type="ECO:0008006" key="15">
    <source>
        <dbReference type="Google" id="ProtNLM"/>
    </source>
</evidence>
<keyword evidence="5" id="KW-0349">Heme</keyword>
<keyword evidence="10" id="KW-0408">Iron</keyword>
<accession>A0A0C9U8P6</accession>
<keyword evidence="12" id="KW-0472">Membrane</keyword>
<sequence length="117" mass="13008">MMQKISNQEEKLAYESEMIMKSAVAIASIGGTDTSRSAIALFILAIAMHPGVQQKAQAEIDSVVGTECLPDFSDRISLPYVDAVLKETLRWHNILPLSMSSILSFIHFVDINDWNPR</sequence>
<dbReference type="AlphaFoldDB" id="A0A0C9U8P6"/>
<comment type="subcellular location">
    <subcellularLocation>
        <location evidence="2">Membrane</location>
    </subcellularLocation>
</comment>
<dbReference type="Gene3D" id="1.10.630.10">
    <property type="entry name" value="Cytochrome P450"/>
    <property type="match status" value="1"/>
</dbReference>